<name>A0A075WFY5_ARCFL</name>
<reference evidence="8 9" key="1">
    <citation type="submission" date="2013-07" db="EMBL/GenBank/DDBJ databases">
        <title>Genome of Archaeoglobus fulgidus.</title>
        <authorList>
            <person name="Fiebig A."/>
            <person name="Birkeland N.-K."/>
        </authorList>
    </citation>
    <scope>NUCLEOTIDE SEQUENCE [LARGE SCALE GENOMIC DNA]</scope>
    <source>
        <strain evidence="8 9">DSM 8774</strain>
    </source>
</reference>
<dbReference type="Pfam" id="PF00366">
    <property type="entry name" value="Ribosomal_S17"/>
    <property type="match status" value="1"/>
</dbReference>
<dbReference type="GO" id="GO:0006412">
    <property type="term" value="P:translation"/>
    <property type="evidence" value="ECO:0007669"/>
    <property type="project" value="UniProtKB-UniRule"/>
</dbReference>
<dbReference type="Gene3D" id="2.40.50.1000">
    <property type="match status" value="1"/>
</dbReference>
<dbReference type="NCBIfam" id="NF006345">
    <property type="entry name" value="PRK08572.1"/>
    <property type="match status" value="1"/>
</dbReference>
<evidence type="ECO:0000256" key="2">
    <source>
        <dbReference type="ARBA" id="ARBA00022730"/>
    </source>
</evidence>
<evidence type="ECO:0000256" key="5">
    <source>
        <dbReference type="ARBA" id="ARBA00023274"/>
    </source>
</evidence>
<dbReference type="PRINTS" id="PR00973">
    <property type="entry name" value="RIBOSOMALS17"/>
</dbReference>
<dbReference type="InterPro" id="IPR019978">
    <property type="entry name" value="Ribosomal_uS17_archaeal"/>
</dbReference>
<dbReference type="SMR" id="A0A075WFY5"/>
<comment type="function">
    <text evidence="6">One of the primary rRNA binding proteins, it binds specifically to the 5'-end of 16S ribosomal RNA.</text>
</comment>
<dbReference type="CDD" id="cd00364">
    <property type="entry name" value="Ribosomal_uS17"/>
    <property type="match status" value="1"/>
</dbReference>
<evidence type="ECO:0000256" key="1">
    <source>
        <dbReference type="ARBA" id="ARBA00010254"/>
    </source>
</evidence>
<dbReference type="RefSeq" id="WP_010879409.1">
    <property type="nucleotide sequence ID" value="NZ_CP006577.1"/>
</dbReference>
<keyword evidence="2 6" id="KW-0699">rRNA-binding</keyword>
<dbReference type="Proteomes" id="UP000028501">
    <property type="component" value="Chromosome"/>
</dbReference>
<dbReference type="HOGENOM" id="CLU_073626_0_3_2"/>
<dbReference type="EMBL" id="CP006577">
    <property type="protein sequence ID" value="AIG98911.1"/>
    <property type="molecule type" value="Genomic_DNA"/>
</dbReference>
<dbReference type="InterPro" id="IPR028333">
    <property type="entry name" value="Ribosomal_uS17_arc/euk"/>
</dbReference>
<dbReference type="GO" id="GO:0003735">
    <property type="term" value="F:structural constituent of ribosome"/>
    <property type="evidence" value="ECO:0007669"/>
    <property type="project" value="UniProtKB-UniRule"/>
</dbReference>
<keyword evidence="5 6" id="KW-0687">Ribonucleoprotein</keyword>
<dbReference type="PANTHER" id="PTHR10744">
    <property type="entry name" value="40S RIBOSOMAL PROTEIN S11 FAMILY MEMBER"/>
    <property type="match status" value="1"/>
</dbReference>
<evidence type="ECO:0000256" key="3">
    <source>
        <dbReference type="ARBA" id="ARBA00022884"/>
    </source>
</evidence>
<dbReference type="HAMAP" id="MF_01345_A">
    <property type="entry name" value="Ribosomal_uS17_A"/>
    <property type="match status" value="1"/>
</dbReference>
<comment type="subunit">
    <text evidence="6">Part of the 30S ribosomal subunit.</text>
</comment>
<keyword evidence="3 6" id="KW-0694">RNA-binding</keyword>
<dbReference type="GO" id="GO:0019843">
    <property type="term" value="F:rRNA binding"/>
    <property type="evidence" value="ECO:0007669"/>
    <property type="project" value="UniProtKB-UniRule"/>
</dbReference>
<evidence type="ECO:0000256" key="7">
    <source>
        <dbReference type="RuleBase" id="RU003872"/>
    </source>
</evidence>
<accession>A0A075WFY5</accession>
<evidence type="ECO:0000313" key="9">
    <source>
        <dbReference type="Proteomes" id="UP000028501"/>
    </source>
</evidence>
<dbReference type="AlphaFoldDB" id="A0A075WFY5"/>
<proteinExistence type="inferred from homology"/>
<dbReference type="GeneID" id="24795660"/>
<protein>
    <recommendedName>
        <fullName evidence="6">Small ribosomal subunit protein uS17</fullName>
    </recommendedName>
</protein>
<evidence type="ECO:0000313" key="8">
    <source>
        <dbReference type="EMBL" id="AIG98911.1"/>
    </source>
</evidence>
<evidence type="ECO:0000256" key="4">
    <source>
        <dbReference type="ARBA" id="ARBA00022980"/>
    </source>
</evidence>
<dbReference type="InterPro" id="IPR012340">
    <property type="entry name" value="NA-bd_OB-fold"/>
</dbReference>
<organism evidence="8 9">
    <name type="scientific">Archaeoglobus fulgidus DSM 8774</name>
    <dbReference type="NCBI Taxonomy" id="1344584"/>
    <lineage>
        <taxon>Archaea</taxon>
        <taxon>Methanobacteriati</taxon>
        <taxon>Methanobacteriota</taxon>
        <taxon>Archaeoglobi</taxon>
        <taxon>Archaeoglobales</taxon>
        <taxon>Archaeoglobaceae</taxon>
        <taxon>Archaeoglobus</taxon>
    </lineage>
</organism>
<dbReference type="KEGG" id="afg:AFULGI_00021750"/>
<dbReference type="PANTHER" id="PTHR10744:SF9">
    <property type="entry name" value="40S RIBOSOMAL PROTEIN S11-RELATED"/>
    <property type="match status" value="1"/>
</dbReference>
<keyword evidence="4 6" id="KW-0689">Ribosomal protein</keyword>
<gene>
    <name evidence="6" type="primary">rps17</name>
    <name evidence="8" type="ORF">AFULGI_00021750</name>
</gene>
<dbReference type="InterPro" id="IPR019979">
    <property type="entry name" value="Ribosomal_uS17_CS"/>
</dbReference>
<sequence length="111" mass="12690">MRDIGIDVKPPERECEDENCPFHGTLSVRGQLLRGKVVKVYGKTAVIERELIRYVPKFERYMKKRSKLHAHNPRCIRARPGDIVTIGECRPISKTKSFVILEVVGNEGNKS</sequence>
<dbReference type="InterPro" id="IPR000266">
    <property type="entry name" value="Ribosomal_uS17"/>
</dbReference>
<dbReference type="PROSITE" id="PS00056">
    <property type="entry name" value="RIBOSOMAL_S17"/>
    <property type="match status" value="1"/>
</dbReference>
<dbReference type="NCBIfam" id="TIGR03630">
    <property type="entry name" value="uS17_arch"/>
    <property type="match status" value="1"/>
</dbReference>
<comment type="similarity">
    <text evidence="1 6 7">Belongs to the universal ribosomal protein uS17 family.</text>
</comment>
<dbReference type="SUPFAM" id="SSF50249">
    <property type="entry name" value="Nucleic acid-binding proteins"/>
    <property type="match status" value="1"/>
</dbReference>
<dbReference type="GO" id="GO:0022627">
    <property type="term" value="C:cytosolic small ribosomal subunit"/>
    <property type="evidence" value="ECO:0007669"/>
    <property type="project" value="UniProtKB-UniRule"/>
</dbReference>
<evidence type="ECO:0000256" key="6">
    <source>
        <dbReference type="HAMAP-Rule" id="MF_01345"/>
    </source>
</evidence>